<proteinExistence type="predicted"/>
<accession>A0ABR1FPV8</accession>
<reference evidence="2 3" key="1">
    <citation type="submission" date="2024-03" db="EMBL/GenBank/DDBJ databases">
        <title>Aureococcus anophagefferens CCMP1851 and Kratosvirus quantuckense: Draft genome of a second virus-susceptible host strain in the model system.</title>
        <authorList>
            <person name="Chase E."/>
            <person name="Truchon A.R."/>
            <person name="Schepens W."/>
            <person name="Wilhelm S.W."/>
        </authorList>
    </citation>
    <scope>NUCLEOTIDE SEQUENCE [LARGE SCALE GENOMIC DNA]</scope>
    <source>
        <strain evidence="2 3">CCMP1851</strain>
    </source>
</reference>
<dbReference type="EMBL" id="JBBJCI010000293">
    <property type="protein sequence ID" value="KAK7235282.1"/>
    <property type="molecule type" value="Genomic_DNA"/>
</dbReference>
<protein>
    <submittedName>
        <fullName evidence="2">Uncharacterized protein</fullName>
    </submittedName>
</protein>
<evidence type="ECO:0000256" key="1">
    <source>
        <dbReference type="SAM" id="MobiDB-lite"/>
    </source>
</evidence>
<feature type="region of interest" description="Disordered" evidence="1">
    <location>
        <begin position="423"/>
        <end position="442"/>
    </location>
</feature>
<keyword evidence="3" id="KW-1185">Reference proteome</keyword>
<evidence type="ECO:0000313" key="3">
    <source>
        <dbReference type="Proteomes" id="UP001363151"/>
    </source>
</evidence>
<comment type="caution">
    <text evidence="2">The sequence shown here is derived from an EMBL/GenBank/DDBJ whole genome shotgun (WGS) entry which is preliminary data.</text>
</comment>
<evidence type="ECO:0000313" key="2">
    <source>
        <dbReference type="EMBL" id="KAK7235282.1"/>
    </source>
</evidence>
<name>A0ABR1FPV8_AURAN</name>
<organism evidence="2 3">
    <name type="scientific">Aureococcus anophagefferens</name>
    <name type="common">Harmful bloom alga</name>
    <dbReference type="NCBI Taxonomy" id="44056"/>
    <lineage>
        <taxon>Eukaryota</taxon>
        <taxon>Sar</taxon>
        <taxon>Stramenopiles</taxon>
        <taxon>Ochrophyta</taxon>
        <taxon>Pelagophyceae</taxon>
        <taxon>Pelagomonadales</taxon>
        <taxon>Pelagomonadaceae</taxon>
        <taxon>Aureococcus</taxon>
    </lineage>
</organism>
<dbReference type="Proteomes" id="UP001363151">
    <property type="component" value="Unassembled WGS sequence"/>
</dbReference>
<feature type="region of interest" description="Disordered" evidence="1">
    <location>
        <begin position="371"/>
        <end position="392"/>
    </location>
</feature>
<gene>
    <name evidence="2" type="ORF">SO694_00068132</name>
</gene>
<sequence length="442" mass="50005">MTSRPMWCTEIKAPPAPKKKLFESPPQASPMRQSASASSFGALVSRSRRIRGQVRRNVKIFETLHSEHIAKRRFLMAHPTSLWRLSWRVVLFCALVARIVAELRLARDESACAKDELMPRCLDRERSAGPAAGDLAFLGLAALEVVVSARTGSVDDRGRFDMRPGAAWRRYSRSGQFLVDVFLLPPWWLLGPPLRRWLAPPPKQTLPDATGFLALRVVSWLRYAPPVDGVVRWWRGAEDARLLLAAEPPAVVKRCLDDYVIPWLLGHGLERWVTFARRLPDLGDVANEYRVWRRAAYSILTSLKLVLLALAVRRAHRERLLLFDALRSRAAHRIYSALRLNAAKRRLERSRAELKRSSSSHSFASFESLEPNAVSDDDDDERSPRLPRNSRSEIPAVTPARAWIRFRDPSRTLLAALGSRRRPSVCEDIGGPGDLTPPSLMF</sequence>